<gene>
    <name evidence="2" type="ORF">CSAL01_11267</name>
</gene>
<feature type="compositionally biased region" description="Low complexity" evidence="1">
    <location>
        <begin position="96"/>
        <end position="107"/>
    </location>
</feature>
<evidence type="ECO:0000256" key="1">
    <source>
        <dbReference type="SAM" id="MobiDB-lite"/>
    </source>
</evidence>
<dbReference type="AlphaFoldDB" id="A0A135UCD0"/>
<evidence type="ECO:0000313" key="2">
    <source>
        <dbReference type="EMBL" id="KXH58042.1"/>
    </source>
</evidence>
<dbReference type="Proteomes" id="UP000070121">
    <property type="component" value="Unassembled WGS sequence"/>
</dbReference>
<feature type="compositionally biased region" description="Basic and acidic residues" evidence="1">
    <location>
        <begin position="60"/>
        <end position="90"/>
    </location>
</feature>
<evidence type="ECO:0000313" key="3">
    <source>
        <dbReference type="Proteomes" id="UP000070121"/>
    </source>
</evidence>
<sequence>MKQSLLAPAEDTRNDADLSRPQHEMNPQPTQRTERPSESSPQQASSTVAAERGSSPSTKASHEERSTTAGTEQHEGSKDSKDPKKEHTPDDSSSPQTQGQLLTQIGGHFDENTKPSQDDLEVSLSAE</sequence>
<keyword evidence="3" id="KW-1185">Reference proteome</keyword>
<reference evidence="2 3" key="1">
    <citation type="submission" date="2014-02" db="EMBL/GenBank/DDBJ databases">
        <title>The genome sequence of Colletotrichum salicis CBS 607.94.</title>
        <authorList>
            <person name="Baroncelli R."/>
            <person name="Thon M.R."/>
        </authorList>
    </citation>
    <scope>NUCLEOTIDE SEQUENCE [LARGE SCALE GENOMIC DNA]</scope>
    <source>
        <strain evidence="2 3">CBS 607.94</strain>
    </source>
</reference>
<accession>A0A135UCD0</accession>
<comment type="caution">
    <text evidence="2">The sequence shown here is derived from an EMBL/GenBank/DDBJ whole genome shotgun (WGS) entry which is preliminary data.</text>
</comment>
<feature type="region of interest" description="Disordered" evidence="1">
    <location>
        <begin position="1"/>
        <end position="127"/>
    </location>
</feature>
<feature type="compositionally biased region" description="Basic and acidic residues" evidence="1">
    <location>
        <begin position="108"/>
        <end position="117"/>
    </location>
</feature>
<dbReference type="EMBL" id="JFFI01001587">
    <property type="protein sequence ID" value="KXH58042.1"/>
    <property type="molecule type" value="Genomic_DNA"/>
</dbReference>
<protein>
    <submittedName>
        <fullName evidence="2">Uncharacterized protein</fullName>
    </submittedName>
</protein>
<feature type="compositionally biased region" description="Basic and acidic residues" evidence="1">
    <location>
        <begin position="10"/>
        <end position="23"/>
    </location>
</feature>
<name>A0A135UCD0_9PEZI</name>
<feature type="compositionally biased region" description="Polar residues" evidence="1">
    <location>
        <begin position="38"/>
        <end position="59"/>
    </location>
</feature>
<proteinExistence type="predicted"/>
<organism evidence="2 3">
    <name type="scientific">Colletotrichum salicis</name>
    <dbReference type="NCBI Taxonomy" id="1209931"/>
    <lineage>
        <taxon>Eukaryota</taxon>
        <taxon>Fungi</taxon>
        <taxon>Dikarya</taxon>
        <taxon>Ascomycota</taxon>
        <taxon>Pezizomycotina</taxon>
        <taxon>Sordariomycetes</taxon>
        <taxon>Hypocreomycetidae</taxon>
        <taxon>Glomerellales</taxon>
        <taxon>Glomerellaceae</taxon>
        <taxon>Colletotrichum</taxon>
        <taxon>Colletotrichum acutatum species complex</taxon>
    </lineage>
</organism>